<evidence type="ECO:0000256" key="2">
    <source>
        <dbReference type="SAM" id="MobiDB-lite"/>
    </source>
</evidence>
<gene>
    <name evidence="3" type="ORF">GBAR_LOCUS7360</name>
</gene>
<feature type="compositionally biased region" description="Pro residues" evidence="2">
    <location>
        <begin position="87"/>
        <end position="103"/>
    </location>
</feature>
<feature type="compositionally biased region" description="Polar residues" evidence="2">
    <location>
        <begin position="53"/>
        <end position="67"/>
    </location>
</feature>
<proteinExistence type="predicted"/>
<evidence type="ECO:0000256" key="1">
    <source>
        <dbReference type="SAM" id="Coils"/>
    </source>
</evidence>
<feature type="coiled-coil region" evidence="1">
    <location>
        <begin position="130"/>
        <end position="171"/>
    </location>
</feature>
<feature type="compositionally biased region" description="Pro residues" evidence="2">
    <location>
        <begin position="32"/>
        <end position="41"/>
    </location>
</feature>
<dbReference type="EMBL" id="CASHTH010001100">
    <property type="protein sequence ID" value="CAI8011382.1"/>
    <property type="molecule type" value="Genomic_DNA"/>
</dbReference>
<dbReference type="AlphaFoldDB" id="A0AA35WFC5"/>
<feature type="region of interest" description="Disordered" evidence="2">
    <location>
        <begin position="1"/>
        <end position="129"/>
    </location>
</feature>
<protein>
    <submittedName>
        <fullName evidence="3">Uncharacterized protein</fullName>
    </submittedName>
</protein>
<sequence>MISRERGHGRSTSLDLNKMIPGSSVLSDMPAAEPPRPPPKPVAEDSDLPPQTRGRSASTGSISSTGPSLPPPSIDSSTNALLLPGTARPPPPAHKVPLLPPVPKPRRPPPPKREAKEPPPDESLSLLRDKSELQTTIRSLKDTNATLQALNRELEEKLFRLMEDRVQLAREVELARQMQTSS</sequence>
<evidence type="ECO:0000313" key="3">
    <source>
        <dbReference type="EMBL" id="CAI8011382.1"/>
    </source>
</evidence>
<name>A0AA35WFC5_GEOBA</name>
<comment type="caution">
    <text evidence="3">The sequence shown here is derived from an EMBL/GenBank/DDBJ whole genome shotgun (WGS) entry which is preliminary data.</text>
</comment>
<reference evidence="3" key="1">
    <citation type="submission" date="2023-03" db="EMBL/GenBank/DDBJ databases">
        <authorList>
            <person name="Steffen K."/>
            <person name="Cardenas P."/>
        </authorList>
    </citation>
    <scope>NUCLEOTIDE SEQUENCE</scope>
</reference>
<keyword evidence="1" id="KW-0175">Coiled coil</keyword>
<keyword evidence="4" id="KW-1185">Reference proteome</keyword>
<dbReference type="Proteomes" id="UP001174909">
    <property type="component" value="Unassembled WGS sequence"/>
</dbReference>
<organism evidence="3 4">
    <name type="scientific">Geodia barretti</name>
    <name type="common">Barrett's horny sponge</name>
    <dbReference type="NCBI Taxonomy" id="519541"/>
    <lineage>
        <taxon>Eukaryota</taxon>
        <taxon>Metazoa</taxon>
        <taxon>Porifera</taxon>
        <taxon>Demospongiae</taxon>
        <taxon>Heteroscleromorpha</taxon>
        <taxon>Tetractinellida</taxon>
        <taxon>Astrophorina</taxon>
        <taxon>Geodiidae</taxon>
        <taxon>Geodia</taxon>
    </lineage>
</organism>
<accession>A0AA35WFC5</accession>
<evidence type="ECO:0000313" key="4">
    <source>
        <dbReference type="Proteomes" id="UP001174909"/>
    </source>
</evidence>